<keyword evidence="3" id="KW-1185">Reference proteome</keyword>
<sequence length="76" mass="8620">MLLGLVRDDPSLPQAPPPQAKRRKASENQPHFHPADATPPHAHKPFTQHSSIGLLPISWTDEDQLFTSEEYFYACR</sequence>
<feature type="region of interest" description="Disordered" evidence="1">
    <location>
        <begin position="1"/>
        <end position="48"/>
    </location>
</feature>
<reference evidence="2 3" key="1">
    <citation type="submission" date="2021-01" db="EMBL/GenBank/DDBJ databases">
        <title>Sequencing the genomes of 1000 actinobacteria strains.</title>
        <authorList>
            <person name="Klenk H.-P."/>
        </authorList>
    </citation>
    <scope>NUCLEOTIDE SEQUENCE [LARGE SCALE GENOMIC DNA]</scope>
    <source>
        <strain evidence="2 3">DSM 13657</strain>
    </source>
</reference>
<organism evidence="2 3">
    <name type="scientific">Brevibacterium paucivorans</name>
    <dbReference type="NCBI Taxonomy" id="170994"/>
    <lineage>
        <taxon>Bacteria</taxon>
        <taxon>Bacillati</taxon>
        <taxon>Actinomycetota</taxon>
        <taxon>Actinomycetes</taxon>
        <taxon>Micrococcales</taxon>
        <taxon>Brevibacteriaceae</taxon>
        <taxon>Brevibacterium</taxon>
    </lineage>
</organism>
<gene>
    <name evidence="2" type="ORF">JOE56_001246</name>
</gene>
<accession>A0ABS2SJW5</accession>
<proteinExistence type="predicted"/>
<evidence type="ECO:0000313" key="2">
    <source>
        <dbReference type="EMBL" id="MBM7816552.1"/>
    </source>
</evidence>
<comment type="caution">
    <text evidence="2">The sequence shown here is derived from an EMBL/GenBank/DDBJ whole genome shotgun (WGS) entry which is preliminary data.</text>
</comment>
<evidence type="ECO:0000313" key="3">
    <source>
        <dbReference type="Proteomes" id="UP000809290"/>
    </source>
</evidence>
<evidence type="ECO:0000256" key="1">
    <source>
        <dbReference type="SAM" id="MobiDB-lite"/>
    </source>
</evidence>
<feature type="compositionally biased region" description="Basic and acidic residues" evidence="1">
    <location>
        <begin position="1"/>
        <end position="10"/>
    </location>
</feature>
<dbReference type="Proteomes" id="UP000809290">
    <property type="component" value="Unassembled WGS sequence"/>
</dbReference>
<dbReference type="EMBL" id="JAFBCP010000001">
    <property type="protein sequence ID" value="MBM7816552.1"/>
    <property type="molecule type" value="Genomic_DNA"/>
</dbReference>
<name>A0ABS2SJW5_9MICO</name>
<protein>
    <submittedName>
        <fullName evidence="2">Uncharacterized protein</fullName>
    </submittedName>
</protein>